<evidence type="ECO:0000256" key="1">
    <source>
        <dbReference type="ARBA" id="ARBA00004123"/>
    </source>
</evidence>
<dbReference type="InterPro" id="IPR011598">
    <property type="entry name" value="bHLH_dom"/>
</dbReference>
<keyword evidence="2" id="KW-0805">Transcription regulation</keyword>
<accession>A0A9D3WMQ0</accession>
<sequence length="439" mass="48204">MSHCIVPNWNLKNQRRRRQQVEEGEEEEETKRSSLHTFNPCNNINQHLVPVSNHQVAELTWQYGQQLAMHGFSGFLPTAPTKPTCRSNDTLESIVHQATYHNQDETPANTSSIAASSGGNRSESSSRLPPVSVAARLTKKRAQPTSDSDQCRKHNISCGIQKDKADSSECGSDAFYKIDNDATMVTWGSHDESLQSLKTKTTDGDSGCHDGSESRDETGRSHPTRRSRAAAIHNLSERKRRDRINQKMKALQKLVPNASKTDKASMLDEVIEYLKQLQAQVQVMSMRSIPPMMMMPLGLHHHRHLQMSLLGRIMAGMGVNHALGMGMGLLDINAATPPNAPQSLPPLLHLPPPFLATALPPMIPSRATVATATATAAAQSNPNASSSDSIPLPDPSCAFLTQSMNMELYSKMAALYQAQMNRTTETANSPSRSNNIKQD</sequence>
<evidence type="ECO:0000256" key="2">
    <source>
        <dbReference type="ARBA" id="ARBA00023015"/>
    </source>
</evidence>
<evidence type="ECO:0000256" key="4">
    <source>
        <dbReference type="ARBA" id="ARBA00023163"/>
    </source>
</evidence>
<dbReference type="InterPro" id="IPR047265">
    <property type="entry name" value="PIF1-like_bHLH"/>
</dbReference>
<feature type="compositionally biased region" description="Low complexity" evidence="6">
    <location>
        <begin position="116"/>
        <end position="127"/>
    </location>
</feature>
<dbReference type="GO" id="GO:0005634">
    <property type="term" value="C:nucleus"/>
    <property type="evidence" value="ECO:0007669"/>
    <property type="project" value="UniProtKB-SubCell"/>
</dbReference>
<evidence type="ECO:0000256" key="6">
    <source>
        <dbReference type="SAM" id="MobiDB-lite"/>
    </source>
</evidence>
<dbReference type="Pfam" id="PF00010">
    <property type="entry name" value="HLH"/>
    <property type="match status" value="1"/>
</dbReference>
<feature type="region of interest" description="Disordered" evidence="6">
    <location>
        <begin position="197"/>
        <end position="228"/>
    </location>
</feature>
<dbReference type="PROSITE" id="PS50888">
    <property type="entry name" value="BHLH"/>
    <property type="match status" value="1"/>
</dbReference>
<feature type="compositionally biased region" description="Basic and acidic residues" evidence="6">
    <location>
        <begin position="200"/>
        <end position="220"/>
    </location>
</feature>
<keyword evidence="3" id="KW-0238">DNA-binding</keyword>
<feature type="compositionally biased region" description="Polar residues" evidence="6">
    <location>
        <begin position="99"/>
        <end position="115"/>
    </location>
</feature>
<comment type="subcellular location">
    <subcellularLocation>
        <location evidence="1">Nucleus</location>
    </subcellularLocation>
</comment>
<dbReference type="EMBL" id="JAIQCV010000001">
    <property type="protein sequence ID" value="KAH1131143.1"/>
    <property type="molecule type" value="Genomic_DNA"/>
</dbReference>
<feature type="domain" description="BHLH" evidence="7">
    <location>
        <begin position="228"/>
        <end position="277"/>
    </location>
</feature>
<evidence type="ECO:0000313" key="8">
    <source>
        <dbReference type="EMBL" id="KAH1131143.1"/>
    </source>
</evidence>
<dbReference type="InterPro" id="IPR036638">
    <property type="entry name" value="HLH_DNA-bd_sf"/>
</dbReference>
<dbReference type="PANTHER" id="PTHR45855">
    <property type="entry name" value="TRANSCRIPTION FACTOR PIF1-RELATED"/>
    <property type="match status" value="1"/>
</dbReference>
<dbReference type="AlphaFoldDB" id="A0A9D3WMQ0"/>
<keyword evidence="4" id="KW-0804">Transcription</keyword>
<organism evidence="8 9">
    <name type="scientific">Gossypium stocksii</name>
    <dbReference type="NCBI Taxonomy" id="47602"/>
    <lineage>
        <taxon>Eukaryota</taxon>
        <taxon>Viridiplantae</taxon>
        <taxon>Streptophyta</taxon>
        <taxon>Embryophyta</taxon>
        <taxon>Tracheophyta</taxon>
        <taxon>Spermatophyta</taxon>
        <taxon>Magnoliopsida</taxon>
        <taxon>eudicotyledons</taxon>
        <taxon>Gunneridae</taxon>
        <taxon>Pentapetalae</taxon>
        <taxon>rosids</taxon>
        <taxon>malvids</taxon>
        <taxon>Malvales</taxon>
        <taxon>Malvaceae</taxon>
        <taxon>Malvoideae</taxon>
        <taxon>Gossypium</taxon>
    </lineage>
</organism>
<evidence type="ECO:0000259" key="7">
    <source>
        <dbReference type="PROSITE" id="PS50888"/>
    </source>
</evidence>
<name>A0A9D3WMQ0_9ROSI</name>
<dbReference type="FunFam" id="4.10.280.10:FF:000004">
    <property type="entry name" value="Basic helix-loop-helix transcription factor"/>
    <property type="match status" value="1"/>
</dbReference>
<dbReference type="PANTHER" id="PTHR45855:SF12">
    <property type="entry name" value="TRANSCRIPTION FACTOR PIF7-LIKE ISOFORM X1"/>
    <property type="match status" value="1"/>
</dbReference>
<keyword evidence="9" id="KW-1185">Reference proteome</keyword>
<dbReference type="Gene3D" id="4.10.280.10">
    <property type="entry name" value="Helix-loop-helix DNA-binding domain"/>
    <property type="match status" value="1"/>
</dbReference>
<dbReference type="InterPro" id="IPR031066">
    <property type="entry name" value="bHLH_ALC-like_plant"/>
</dbReference>
<evidence type="ECO:0000256" key="5">
    <source>
        <dbReference type="ARBA" id="ARBA00023242"/>
    </source>
</evidence>
<dbReference type="SUPFAM" id="SSF47459">
    <property type="entry name" value="HLH, helix-loop-helix DNA-binding domain"/>
    <property type="match status" value="1"/>
</dbReference>
<dbReference type="GO" id="GO:0046983">
    <property type="term" value="F:protein dimerization activity"/>
    <property type="evidence" value="ECO:0007669"/>
    <property type="project" value="InterPro"/>
</dbReference>
<gene>
    <name evidence="8" type="ORF">J1N35_002521</name>
</gene>
<reference evidence="8 9" key="1">
    <citation type="journal article" date="2021" name="Plant Biotechnol. J.">
        <title>Multi-omics assisted identification of the key and species-specific regulatory components of drought-tolerant mechanisms in Gossypium stocksii.</title>
        <authorList>
            <person name="Yu D."/>
            <person name="Ke L."/>
            <person name="Zhang D."/>
            <person name="Wu Y."/>
            <person name="Sun Y."/>
            <person name="Mei J."/>
            <person name="Sun J."/>
            <person name="Sun Y."/>
        </authorList>
    </citation>
    <scope>NUCLEOTIDE SEQUENCE [LARGE SCALE GENOMIC DNA]</scope>
    <source>
        <strain evidence="9">cv. E1</strain>
        <tissue evidence="8">Leaf</tissue>
    </source>
</reference>
<dbReference type="OrthoDB" id="71302at2759"/>
<feature type="region of interest" description="Disordered" evidence="6">
    <location>
        <begin position="99"/>
        <end position="131"/>
    </location>
</feature>
<dbReference type="GO" id="GO:0003677">
    <property type="term" value="F:DNA binding"/>
    <property type="evidence" value="ECO:0007669"/>
    <property type="project" value="UniProtKB-KW"/>
</dbReference>
<proteinExistence type="predicted"/>
<dbReference type="Proteomes" id="UP000828251">
    <property type="component" value="Unassembled WGS sequence"/>
</dbReference>
<protein>
    <recommendedName>
        <fullName evidence="7">BHLH domain-containing protein</fullName>
    </recommendedName>
</protein>
<keyword evidence="5" id="KW-0539">Nucleus</keyword>
<dbReference type="SMART" id="SM00353">
    <property type="entry name" value="HLH"/>
    <property type="match status" value="1"/>
</dbReference>
<evidence type="ECO:0000313" key="9">
    <source>
        <dbReference type="Proteomes" id="UP000828251"/>
    </source>
</evidence>
<evidence type="ECO:0000256" key="3">
    <source>
        <dbReference type="ARBA" id="ARBA00023125"/>
    </source>
</evidence>
<dbReference type="CDD" id="cd11445">
    <property type="entry name" value="bHLH_AtPIF_like"/>
    <property type="match status" value="1"/>
</dbReference>
<feature type="region of interest" description="Disordered" evidence="6">
    <location>
        <begin position="15"/>
        <end position="39"/>
    </location>
</feature>
<comment type="caution">
    <text evidence="8">The sequence shown here is derived from an EMBL/GenBank/DDBJ whole genome shotgun (WGS) entry which is preliminary data.</text>
</comment>